<keyword evidence="2" id="KW-0238">DNA-binding</keyword>
<dbReference type="InterPro" id="IPR018490">
    <property type="entry name" value="cNMP-bd_dom_sf"/>
</dbReference>
<dbReference type="PROSITE" id="PS50042">
    <property type="entry name" value="CNMP_BINDING_3"/>
    <property type="match status" value="1"/>
</dbReference>
<dbReference type="AlphaFoldDB" id="A0A853AS35"/>
<dbReference type="PANTHER" id="PTHR24567:SF74">
    <property type="entry name" value="HTH-TYPE TRANSCRIPTIONAL REGULATOR ARCR"/>
    <property type="match status" value="1"/>
</dbReference>
<evidence type="ECO:0000256" key="1">
    <source>
        <dbReference type="ARBA" id="ARBA00023015"/>
    </source>
</evidence>
<evidence type="ECO:0000259" key="4">
    <source>
        <dbReference type="PROSITE" id="PS50042"/>
    </source>
</evidence>
<dbReference type="Pfam" id="PF00027">
    <property type="entry name" value="cNMP_binding"/>
    <property type="match status" value="1"/>
</dbReference>
<dbReference type="SMART" id="SM00419">
    <property type="entry name" value="HTH_CRP"/>
    <property type="match status" value="1"/>
</dbReference>
<keyword evidence="1" id="KW-0805">Transcription regulation</keyword>
<sequence>MGGTHARADDRRHPFHGTFWAMLQPPERDLVRGAGAVRRFAPGESLCRQGDSSQHVYVLLAGSLEIVTDVRTGYESVLAVRGPGDIVGELAAVDGRPRSATMRALEHVEALVVPAERFAALCQSRPGPAWALLLVVTGRLRELSQQHADHGGRPVLQRLVALLLDLAGRYGVAAGSAVTIAIPITQKSMAGLISASRESVVRVLADLRRRRLVTTARRRLTILRPDALEQLLS</sequence>
<dbReference type="CDD" id="cd00038">
    <property type="entry name" value="CAP_ED"/>
    <property type="match status" value="1"/>
</dbReference>
<dbReference type="GO" id="GO:0003700">
    <property type="term" value="F:DNA-binding transcription factor activity"/>
    <property type="evidence" value="ECO:0007669"/>
    <property type="project" value="TreeGrafter"/>
</dbReference>
<dbReference type="InterPro" id="IPR036388">
    <property type="entry name" value="WH-like_DNA-bd_sf"/>
</dbReference>
<dbReference type="GO" id="GO:0005829">
    <property type="term" value="C:cytosol"/>
    <property type="evidence" value="ECO:0007669"/>
    <property type="project" value="TreeGrafter"/>
</dbReference>
<feature type="domain" description="HTH crp-type" evidence="5">
    <location>
        <begin position="153"/>
        <end position="226"/>
    </location>
</feature>
<dbReference type="Gene3D" id="1.10.10.10">
    <property type="entry name" value="Winged helix-like DNA-binding domain superfamily/Winged helix DNA-binding domain"/>
    <property type="match status" value="1"/>
</dbReference>
<dbReference type="Proteomes" id="UP000587002">
    <property type="component" value="Unassembled WGS sequence"/>
</dbReference>
<organism evidence="6 7">
    <name type="scientific">Saccharopolyspora hordei</name>
    <dbReference type="NCBI Taxonomy" id="1838"/>
    <lineage>
        <taxon>Bacteria</taxon>
        <taxon>Bacillati</taxon>
        <taxon>Actinomycetota</taxon>
        <taxon>Actinomycetes</taxon>
        <taxon>Pseudonocardiales</taxon>
        <taxon>Pseudonocardiaceae</taxon>
        <taxon>Saccharopolyspora</taxon>
    </lineage>
</organism>
<dbReference type="InterPro" id="IPR050397">
    <property type="entry name" value="Env_Response_Regulators"/>
</dbReference>
<dbReference type="PANTHER" id="PTHR24567">
    <property type="entry name" value="CRP FAMILY TRANSCRIPTIONAL REGULATORY PROTEIN"/>
    <property type="match status" value="1"/>
</dbReference>
<dbReference type="Gene3D" id="2.60.120.10">
    <property type="entry name" value="Jelly Rolls"/>
    <property type="match status" value="1"/>
</dbReference>
<dbReference type="RefSeq" id="WP_179721736.1">
    <property type="nucleotide sequence ID" value="NZ_BAABFH010000001.1"/>
</dbReference>
<evidence type="ECO:0000259" key="5">
    <source>
        <dbReference type="PROSITE" id="PS51063"/>
    </source>
</evidence>
<dbReference type="GO" id="GO:0003677">
    <property type="term" value="F:DNA binding"/>
    <property type="evidence" value="ECO:0007669"/>
    <property type="project" value="UniProtKB-KW"/>
</dbReference>
<dbReference type="PROSITE" id="PS51063">
    <property type="entry name" value="HTH_CRP_2"/>
    <property type="match status" value="1"/>
</dbReference>
<dbReference type="InterPro" id="IPR000595">
    <property type="entry name" value="cNMP-bd_dom"/>
</dbReference>
<comment type="caution">
    <text evidence="6">The sequence shown here is derived from an EMBL/GenBank/DDBJ whole genome shotgun (WGS) entry which is preliminary data.</text>
</comment>
<dbReference type="SUPFAM" id="SSF46785">
    <property type="entry name" value="Winged helix' DNA-binding domain"/>
    <property type="match status" value="1"/>
</dbReference>
<evidence type="ECO:0000256" key="3">
    <source>
        <dbReference type="ARBA" id="ARBA00023163"/>
    </source>
</evidence>
<keyword evidence="3" id="KW-0804">Transcription</keyword>
<dbReference type="InterPro" id="IPR036390">
    <property type="entry name" value="WH_DNA-bd_sf"/>
</dbReference>
<evidence type="ECO:0000256" key="2">
    <source>
        <dbReference type="ARBA" id="ARBA00023125"/>
    </source>
</evidence>
<dbReference type="Pfam" id="PF13545">
    <property type="entry name" value="HTH_Crp_2"/>
    <property type="match status" value="1"/>
</dbReference>
<dbReference type="EMBL" id="JACCFJ010000001">
    <property type="protein sequence ID" value="NYI84517.1"/>
    <property type="molecule type" value="Genomic_DNA"/>
</dbReference>
<dbReference type="SMART" id="SM00100">
    <property type="entry name" value="cNMP"/>
    <property type="match status" value="1"/>
</dbReference>
<gene>
    <name evidence="6" type="ORF">HNR68_003147</name>
</gene>
<proteinExistence type="predicted"/>
<evidence type="ECO:0000313" key="6">
    <source>
        <dbReference type="EMBL" id="NYI84517.1"/>
    </source>
</evidence>
<dbReference type="SUPFAM" id="SSF51206">
    <property type="entry name" value="cAMP-binding domain-like"/>
    <property type="match status" value="1"/>
</dbReference>
<feature type="domain" description="Cyclic nucleotide-binding" evidence="4">
    <location>
        <begin position="19"/>
        <end position="121"/>
    </location>
</feature>
<name>A0A853AS35_9PSEU</name>
<protein>
    <submittedName>
        <fullName evidence="6">CRP-like cAMP-binding protein</fullName>
    </submittedName>
</protein>
<reference evidence="6 7" key="1">
    <citation type="submission" date="2020-07" db="EMBL/GenBank/DDBJ databases">
        <title>Sequencing the genomes of 1000 actinobacteria strains.</title>
        <authorList>
            <person name="Klenk H.-P."/>
        </authorList>
    </citation>
    <scope>NUCLEOTIDE SEQUENCE [LARGE SCALE GENOMIC DNA]</scope>
    <source>
        <strain evidence="6 7">DSM 44065</strain>
    </source>
</reference>
<keyword evidence="7" id="KW-1185">Reference proteome</keyword>
<evidence type="ECO:0000313" key="7">
    <source>
        <dbReference type="Proteomes" id="UP000587002"/>
    </source>
</evidence>
<accession>A0A853AS35</accession>
<dbReference type="InterPro" id="IPR012318">
    <property type="entry name" value="HTH_CRP"/>
</dbReference>
<dbReference type="InterPro" id="IPR014710">
    <property type="entry name" value="RmlC-like_jellyroll"/>
</dbReference>